<feature type="non-terminal residue" evidence="1">
    <location>
        <position position="1"/>
    </location>
</feature>
<organism evidence="1">
    <name type="scientific">marine sediment metagenome</name>
    <dbReference type="NCBI Taxonomy" id="412755"/>
    <lineage>
        <taxon>unclassified sequences</taxon>
        <taxon>metagenomes</taxon>
        <taxon>ecological metagenomes</taxon>
    </lineage>
</organism>
<comment type="caution">
    <text evidence="1">The sequence shown here is derived from an EMBL/GenBank/DDBJ whole genome shotgun (WGS) entry which is preliminary data.</text>
</comment>
<sequence length="42" mass="4990">ARLKEIGRLDLLKKFIPPKAWNAMRPRQELLSTSLWALEQRD</sequence>
<dbReference type="EMBL" id="BARS01047212">
    <property type="protein sequence ID" value="GAG37578.1"/>
    <property type="molecule type" value="Genomic_DNA"/>
</dbReference>
<dbReference type="AlphaFoldDB" id="X0XLQ4"/>
<accession>X0XLQ4</accession>
<evidence type="ECO:0000313" key="1">
    <source>
        <dbReference type="EMBL" id="GAG37578.1"/>
    </source>
</evidence>
<protein>
    <submittedName>
        <fullName evidence="1">Uncharacterized protein</fullName>
    </submittedName>
</protein>
<reference evidence="1" key="1">
    <citation type="journal article" date="2014" name="Front. Microbiol.">
        <title>High frequency of phylogenetically diverse reductive dehalogenase-homologous genes in deep subseafloor sedimentary metagenomes.</title>
        <authorList>
            <person name="Kawai M."/>
            <person name="Futagami T."/>
            <person name="Toyoda A."/>
            <person name="Takaki Y."/>
            <person name="Nishi S."/>
            <person name="Hori S."/>
            <person name="Arai W."/>
            <person name="Tsubouchi T."/>
            <person name="Morono Y."/>
            <person name="Uchiyama I."/>
            <person name="Ito T."/>
            <person name="Fujiyama A."/>
            <person name="Inagaki F."/>
            <person name="Takami H."/>
        </authorList>
    </citation>
    <scope>NUCLEOTIDE SEQUENCE</scope>
    <source>
        <strain evidence="1">Expedition CK06-06</strain>
    </source>
</reference>
<proteinExistence type="predicted"/>
<name>X0XLQ4_9ZZZZ</name>
<gene>
    <name evidence="1" type="ORF">S01H1_70947</name>
</gene>